<gene>
    <name evidence="1" type="ORF">ACFPOG_19200</name>
</gene>
<keyword evidence="2" id="KW-1185">Reference proteome</keyword>
<reference evidence="2" key="1">
    <citation type="journal article" date="2019" name="Int. J. Syst. Evol. Microbiol.">
        <title>The Global Catalogue of Microorganisms (GCM) 10K type strain sequencing project: providing services to taxonomists for standard genome sequencing and annotation.</title>
        <authorList>
            <consortium name="The Broad Institute Genomics Platform"/>
            <consortium name="The Broad Institute Genome Sequencing Center for Infectious Disease"/>
            <person name="Wu L."/>
            <person name="Ma J."/>
        </authorList>
    </citation>
    <scope>NUCLEOTIDE SEQUENCE [LARGE SCALE GENOMIC DNA]</scope>
    <source>
        <strain evidence="2">KACC 11904</strain>
    </source>
</reference>
<proteinExistence type="predicted"/>
<organism evidence="1 2">
    <name type="scientific">Paenibacillus aestuarii</name>
    <dbReference type="NCBI Taxonomy" id="516965"/>
    <lineage>
        <taxon>Bacteria</taxon>
        <taxon>Bacillati</taxon>
        <taxon>Bacillota</taxon>
        <taxon>Bacilli</taxon>
        <taxon>Bacillales</taxon>
        <taxon>Paenibacillaceae</taxon>
        <taxon>Paenibacillus</taxon>
    </lineage>
</organism>
<comment type="caution">
    <text evidence="1">The sequence shown here is derived from an EMBL/GenBank/DDBJ whole genome shotgun (WGS) entry which is preliminary data.</text>
</comment>
<dbReference type="Proteomes" id="UP001596044">
    <property type="component" value="Unassembled WGS sequence"/>
</dbReference>
<dbReference type="RefSeq" id="WP_270885670.1">
    <property type="nucleotide sequence ID" value="NZ_JAQFVF010000089.1"/>
</dbReference>
<protein>
    <submittedName>
        <fullName evidence="1">DUF6171 family protein</fullName>
    </submittedName>
</protein>
<accession>A0ABW0KC67</accession>
<dbReference type="InterPro" id="IPR046169">
    <property type="entry name" value="DUF6171"/>
</dbReference>
<name>A0ABW0KC67_9BACL</name>
<dbReference type="Pfam" id="PF19668">
    <property type="entry name" value="DUF6171"/>
    <property type="match status" value="1"/>
</dbReference>
<evidence type="ECO:0000313" key="2">
    <source>
        <dbReference type="Proteomes" id="UP001596044"/>
    </source>
</evidence>
<dbReference type="EMBL" id="JBHSMJ010000025">
    <property type="protein sequence ID" value="MFC5450383.1"/>
    <property type="molecule type" value="Genomic_DNA"/>
</dbReference>
<sequence>MIENRQCKSCQGRFEVTEEQITRVLASPMFQSEEHSVTDAEYDRRLEACKSCAKLMSGTTCALCGCIVRIAAKLKERRCPHPGNNRWKPL</sequence>
<evidence type="ECO:0000313" key="1">
    <source>
        <dbReference type="EMBL" id="MFC5450383.1"/>
    </source>
</evidence>